<dbReference type="HAMAP" id="MF_00995">
    <property type="entry name" value="MqnA"/>
    <property type="match status" value="1"/>
</dbReference>
<dbReference type="PANTHER" id="PTHR37690">
    <property type="entry name" value="CHORISMATE DEHYDRATASE"/>
    <property type="match status" value="1"/>
</dbReference>
<evidence type="ECO:0000256" key="2">
    <source>
        <dbReference type="ARBA" id="ARBA00022428"/>
    </source>
</evidence>
<keyword evidence="3 4" id="KW-0456">Lyase</keyword>
<reference evidence="5 6" key="1">
    <citation type="submission" date="2016-09" db="EMBL/GenBank/DDBJ databases">
        <title>Draft genome sequence for the type strain of Desulfuribacillus alkaliarsenatis AHT28, an obligately anaerobic, sulfidogenic bacterium isolated from Russian soda lake sediments.</title>
        <authorList>
            <person name="Abin C.A."/>
            <person name="Hollibaugh J.T."/>
        </authorList>
    </citation>
    <scope>NUCLEOTIDE SEQUENCE [LARGE SCALE GENOMIC DNA]</scope>
    <source>
        <strain evidence="5 6">AHT28</strain>
    </source>
</reference>
<evidence type="ECO:0000256" key="4">
    <source>
        <dbReference type="HAMAP-Rule" id="MF_00995"/>
    </source>
</evidence>
<dbReference type="PANTHER" id="PTHR37690:SF1">
    <property type="entry name" value="CHORISMATE DEHYDRATASE"/>
    <property type="match status" value="1"/>
</dbReference>
<evidence type="ECO:0000256" key="1">
    <source>
        <dbReference type="ARBA" id="ARBA00004863"/>
    </source>
</evidence>
<dbReference type="EMBL" id="MIJE01000001">
    <property type="protein sequence ID" value="OEF98703.1"/>
    <property type="molecule type" value="Genomic_DNA"/>
</dbReference>
<comment type="caution">
    <text evidence="5">The sequence shown here is derived from an EMBL/GenBank/DDBJ whole genome shotgun (WGS) entry which is preliminary data.</text>
</comment>
<name>A0A1E5G6B9_9FIRM</name>
<dbReference type="OrthoDB" id="9810112at2"/>
<sequence>MDTIKIGRIDFLNILPIYYYLDQHIKNENIEIINKVPSVLNRMLKKGEIDMGPISSFSYAENADDYLLLPNLSVSSKGKVRSIYLFSKKPIESLHNASIALTNTSETSINLLKIILEKYYNYKLTYTTMSPDLNAMLLEHDAALLIGDDAFIDNKEVLDKVYRYDLGELWEQITGLSMTFAVWAIRKDSLNKYYSETVDIYNAFITSKAMGQKNIEQIINIANRKFDLGNSFWEQYYSGLLYDLNTEIIAGLDRFFLDAYSCGYLQKPVTAEVWSDNNVSS</sequence>
<comment type="function">
    <text evidence="4">Catalyzes the dehydration of chorismate into 3-[(1-carboxyvinyl)oxy]benzoate, a step in the biosynthesis of menaquinone (MK, vitamin K2).</text>
</comment>
<protein>
    <recommendedName>
        <fullName evidence="4">Chorismate dehydratase</fullName>
        <ecNumber evidence="4">4.2.1.151</ecNumber>
    </recommendedName>
    <alternativeName>
        <fullName evidence="4">Menaquinone biosynthetic enzyme MqnA</fullName>
    </alternativeName>
</protein>
<dbReference type="SUPFAM" id="SSF53850">
    <property type="entry name" value="Periplasmic binding protein-like II"/>
    <property type="match status" value="1"/>
</dbReference>
<accession>A0A1E5G6B9</accession>
<dbReference type="GO" id="GO:0009234">
    <property type="term" value="P:menaquinone biosynthetic process"/>
    <property type="evidence" value="ECO:0007669"/>
    <property type="project" value="UniProtKB-UniRule"/>
</dbReference>
<dbReference type="CDD" id="cd13634">
    <property type="entry name" value="PBP2_Sco4506"/>
    <property type="match status" value="1"/>
</dbReference>
<dbReference type="AlphaFoldDB" id="A0A1E5G6B9"/>
<keyword evidence="2 4" id="KW-0474">Menaquinone biosynthesis</keyword>
<evidence type="ECO:0000313" key="5">
    <source>
        <dbReference type="EMBL" id="OEF98703.1"/>
    </source>
</evidence>
<evidence type="ECO:0000313" key="6">
    <source>
        <dbReference type="Proteomes" id="UP000094296"/>
    </source>
</evidence>
<dbReference type="EC" id="4.2.1.151" evidence="4"/>
<dbReference type="STRING" id="766136.BHF68_03315"/>
<dbReference type="Pfam" id="PF02621">
    <property type="entry name" value="VitK2_biosynth"/>
    <property type="match status" value="1"/>
</dbReference>
<organism evidence="5 6">
    <name type="scientific">Desulfuribacillus alkaliarsenatis</name>
    <dbReference type="NCBI Taxonomy" id="766136"/>
    <lineage>
        <taxon>Bacteria</taxon>
        <taxon>Bacillati</taxon>
        <taxon>Bacillota</taxon>
        <taxon>Desulfuribacillia</taxon>
        <taxon>Desulfuribacillales</taxon>
        <taxon>Desulfuribacillaceae</taxon>
        <taxon>Desulfuribacillus</taxon>
    </lineage>
</organism>
<comment type="similarity">
    <text evidence="4">Belongs to the MqnA/MqnD family. MqnA subfamily.</text>
</comment>
<evidence type="ECO:0000256" key="3">
    <source>
        <dbReference type="ARBA" id="ARBA00023239"/>
    </source>
</evidence>
<proteinExistence type="inferred from homology"/>
<dbReference type="Gene3D" id="3.40.190.10">
    <property type="entry name" value="Periplasmic binding protein-like II"/>
    <property type="match status" value="2"/>
</dbReference>
<gene>
    <name evidence="4" type="primary">mqnA</name>
    <name evidence="5" type="ORF">BHF68_03315</name>
</gene>
<dbReference type="InterPro" id="IPR003773">
    <property type="entry name" value="Menaquinone_biosynth"/>
</dbReference>
<dbReference type="Proteomes" id="UP000094296">
    <property type="component" value="Unassembled WGS sequence"/>
</dbReference>
<dbReference type="GO" id="GO:0016836">
    <property type="term" value="F:hydro-lyase activity"/>
    <property type="evidence" value="ECO:0007669"/>
    <property type="project" value="UniProtKB-UniRule"/>
</dbReference>
<comment type="catalytic activity">
    <reaction evidence="4">
        <text>chorismate = 3-[(1-carboxyvinyl)-oxy]benzoate + H2O</text>
        <dbReference type="Rhea" id="RHEA:40051"/>
        <dbReference type="ChEBI" id="CHEBI:15377"/>
        <dbReference type="ChEBI" id="CHEBI:29748"/>
        <dbReference type="ChEBI" id="CHEBI:76981"/>
        <dbReference type="EC" id="4.2.1.151"/>
    </reaction>
</comment>
<dbReference type="InterPro" id="IPR030868">
    <property type="entry name" value="MqnA"/>
</dbReference>
<comment type="pathway">
    <text evidence="1 4">Quinol/quinone metabolism; menaquinone biosynthesis.</text>
</comment>
<dbReference type="UniPathway" id="UPA00079"/>
<dbReference type="RefSeq" id="WP_069642195.1">
    <property type="nucleotide sequence ID" value="NZ_MIJE01000001.1"/>
</dbReference>
<keyword evidence="6" id="KW-1185">Reference proteome</keyword>